<dbReference type="CDD" id="cd06848">
    <property type="entry name" value="GCS_H"/>
    <property type="match status" value="1"/>
</dbReference>
<dbReference type="InterPro" id="IPR000089">
    <property type="entry name" value="Biotin_lipoyl"/>
</dbReference>
<evidence type="ECO:0000256" key="1">
    <source>
        <dbReference type="ARBA" id="ARBA00009249"/>
    </source>
</evidence>
<dbReference type="InterPro" id="IPR003016">
    <property type="entry name" value="2-oxoA_DH_lipoyl-BS"/>
</dbReference>
<protein>
    <recommendedName>
        <fullName evidence="3">Glycine cleavage system H protein</fullName>
    </recommendedName>
</protein>
<organism evidence="6 7">
    <name type="scientific">Phenylobacterium parvum</name>
    <dbReference type="NCBI Taxonomy" id="2201350"/>
    <lineage>
        <taxon>Bacteria</taxon>
        <taxon>Pseudomonadati</taxon>
        <taxon>Pseudomonadota</taxon>
        <taxon>Alphaproteobacteria</taxon>
        <taxon>Caulobacterales</taxon>
        <taxon>Caulobacteraceae</taxon>
        <taxon>Phenylobacterium</taxon>
    </lineage>
</organism>
<sequence>MRFTKDHEWVALDGDVATIGITAYAAEQLGDVVYVETPEPGRALKAGEGMAVVESVKAASDVYAPLSGEVVEANADLAGAPETVNAEPESGGWFARVRVADRAEYDALMDRDAYDAFLETL</sequence>
<dbReference type="GO" id="GO:0005960">
    <property type="term" value="C:glycine cleavage complex"/>
    <property type="evidence" value="ECO:0007669"/>
    <property type="project" value="InterPro"/>
</dbReference>
<comment type="subunit">
    <text evidence="3">The glycine cleavage system is composed of four proteins: P, T, L and H.</text>
</comment>
<dbReference type="OrthoDB" id="9796712at2"/>
<dbReference type="Proteomes" id="UP000247763">
    <property type="component" value="Chromosome"/>
</dbReference>
<name>A0A2Z3I5A1_9CAUL</name>
<dbReference type="AlphaFoldDB" id="A0A2Z3I5A1"/>
<dbReference type="InterPro" id="IPR002930">
    <property type="entry name" value="GCV_H"/>
</dbReference>
<evidence type="ECO:0000313" key="6">
    <source>
        <dbReference type="EMBL" id="AWM78694.1"/>
    </source>
</evidence>
<comment type="function">
    <text evidence="3">The glycine cleavage system catalyzes the degradation of glycine. The H protein shuttles the methylamine group of glycine from the P protein to the T protein.</text>
</comment>
<dbReference type="HAMAP" id="MF_00272">
    <property type="entry name" value="GcvH"/>
    <property type="match status" value="1"/>
</dbReference>
<keyword evidence="2 3" id="KW-0450">Lipoyl</keyword>
<dbReference type="NCBIfam" id="NF002270">
    <property type="entry name" value="PRK01202.1"/>
    <property type="match status" value="1"/>
</dbReference>
<dbReference type="GO" id="GO:0009249">
    <property type="term" value="P:protein lipoylation"/>
    <property type="evidence" value="ECO:0007669"/>
    <property type="project" value="TreeGrafter"/>
</dbReference>
<dbReference type="PANTHER" id="PTHR11715:SF3">
    <property type="entry name" value="GLYCINE CLEAVAGE SYSTEM H PROTEIN-RELATED"/>
    <property type="match status" value="1"/>
</dbReference>
<dbReference type="Gene3D" id="2.40.50.100">
    <property type="match status" value="1"/>
</dbReference>
<comment type="cofactor">
    <cofactor evidence="3">
        <name>(R)-lipoate</name>
        <dbReference type="ChEBI" id="CHEBI:83088"/>
    </cofactor>
    <text evidence="3">Binds 1 lipoyl cofactor covalently.</text>
</comment>
<dbReference type="PANTHER" id="PTHR11715">
    <property type="entry name" value="GLYCINE CLEAVAGE SYSTEM H PROTEIN"/>
    <property type="match status" value="1"/>
</dbReference>
<reference evidence="7" key="1">
    <citation type="submission" date="2018-05" db="EMBL/GenBank/DDBJ databases">
        <title>Genome sequencing of Phenylobacterium sp. HYN0004.</title>
        <authorList>
            <person name="Yi H."/>
            <person name="Baek C."/>
        </authorList>
    </citation>
    <scope>NUCLEOTIDE SEQUENCE [LARGE SCALE GENOMIC DNA]</scope>
    <source>
        <strain evidence="7">HYN0004</strain>
    </source>
</reference>
<dbReference type="GO" id="GO:0005737">
    <property type="term" value="C:cytoplasm"/>
    <property type="evidence" value="ECO:0007669"/>
    <property type="project" value="TreeGrafter"/>
</dbReference>
<gene>
    <name evidence="3 6" type="primary">gcvH</name>
    <name evidence="6" type="ORF">HYN04_02470</name>
</gene>
<evidence type="ECO:0000313" key="7">
    <source>
        <dbReference type="Proteomes" id="UP000247763"/>
    </source>
</evidence>
<dbReference type="PROSITE" id="PS00189">
    <property type="entry name" value="LIPOYL"/>
    <property type="match status" value="1"/>
</dbReference>
<evidence type="ECO:0000256" key="2">
    <source>
        <dbReference type="ARBA" id="ARBA00022823"/>
    </source>
</evidence>
<evidence type="ECO:0000259" key="5">
    <source>
        <dbReference type="PROSITE" id="PS50968"/>
    </source>
</evidence>
<dbReference type="InterPro" id="IPR017453">
    <property type="entry name" value="GCV_H_sub"/>
</dbReference>
<proteinExistence type="inferred from homology"/>
<dbReference type="Pfam" id="PF01597">
    <property type="entry name" value="GCV_H"/>
    <property type="match status" value="1"/>
</dbReference>
<dbReference type="InterPro" id="IPR011053">
    <property type="entry name" value="Single_hybrid_motif"/>
</dbReference>
<dbReference type="PROSITE" id="PS50968">
    <property type="entry name" value="BIOTINYL_LIPOYL"/>
    <property type="match status" value="1"/>
</dbReference>
<feature type="domain" description="Lipoyl-binding" evidence="5">
    <location>
        <begin position="16"/>
        <end position="98"/>
    </location>
</feature>
<keyword evidence="7" id="KW-1185">Reference proteome</keyword>
<dbReference type="InterPro" id="IPR033753">
    <property type="entry name" value="GCV_H/Fam206"/>
</dbReference>
<feature type="modified residue" description="N6-lipoyllysine" evidence="3 4">
    <location>
        <position position="57"/>
    </location>
</feature>
<dbReference type="EMBL" id="CP029479">
    <property type="protein sequence ID" value="AWM78694.1"/>
    <property type="molecule type" value="Genomic_DNA"/>
</dbReference>
<comment type="similarity">
    <text evidence="1 3">Belongs to the GcvH family.</text>
</comment>
<evidence type="ECO:0000256" key="3">
    <source>
        <dbReference type="HAMAP-Rule" id="MF_00272"/>
    </source>
</evidence>
<accession>A0A2Z3I5A1</accession>
<dbReference type="RefSeq" id="WP_110451260.1">
    <property type="nucleotide sequence ID" value="NZ_CP029479.1"/>
</dbReference>
<dbReference type="NCBIfam" id="TIGR00527">
    <property type="entry name" value="gcvH"/>
    <property type="match status" value="1"/>
</dbReference>
<dbReference type="KEGG" id="phb:HYN04_02470"/>
<evidence type="ECO:0000256" key="4">
    <source>
        <dbReference type="PIRSR" id="PIRSR617453-50"/>
    </source>
</evidence>
<dbReference type="GO" id="GO:0019464">
    <property type="term" value="P:glycine decarboxylation via glycine cleavage system"/>
    <property type="evidence" value="ECO:0007669"/>
    <property type="project" value="UniProtKB-UniRule"/>
</dbReference>
<dbReference type="SUPFAM" id="SSF51230">
    <property type="entry name" value="Single hybrid motif"/>
    <property type="match status" value="1"/>
</dbReference>